<organism evidence="2 3">
    <name type="scientific">[Torrubiella] hemipterigena</name>
    <dbReference type="NCBI Taxonomy" id="1531966"/>
    <lineage>
        <taxon>Eukaryota</taxon>
        <taxon>Fungi</taxon>
        <taxon>Dikarya</taxon>
        <taxon>Ascomycota</taxon>
        <taxon>Pezizomycotina</taxon>
        <taxon>Sordariomycetes</taxon>
        <taxon>Hypocreomycetidae</taxon>
        <taxon>Hypocreales</taxon>
        <taxon>Clavicipitaceae</taxon>
        <taxon>Clavicipitaceae incertae sedis</taxon>
        <taxon>'Torrubiella' clade</taxon>
    </lineage>
</organism>
<feature type="region of interest" description="Disordered" evidence="1">
    <location>
        <begin position="98"/>
        <end position="132"/>
    </location>
</feature>
<evidence type="ECO:0000256" key="1">
    <source>
        <dbReference type="SAM" id="MobiDB-lite"/>
    </source>
</evidence>
<sequence length="132" mass="15446">MHDEYTQLKKDLDDVKETFSVTHKELVDLEKWEASGGTTWESTRQKAQLLKSLDATREENKMLEDKKLVMQLDVSRAYDSWWKTYLDEQEENRRLQLAALEKPKKPERQGPRTLLPKPTEESDAPSQQESPA</sequence>
<dbReference type="EMBL" id="CDHN01000003">
    <property type="protein sequence ID" value="CEJ90632.1"/>
    <property type="molecule type" value="Genomic_DNA"/>
</dbReference>
<protein>
    <submittedName>
        <fullName evidence="2">Uncharacterized protein</fullName>
    </submittedName>
</protein>
<feature type="compositionally biased region" description="Basic and acidic residues" evidence="1">
    <location>
        <begin position="101"/>
        <end position="110"/>
    </location>
</feature>
<dbReference type="HOGENOM" id="CLU_1918536_0_0_1"/>
<name>A0A0A1TL22_9HYPO</name>
<evidence type="ECO:0000313" key="2">
    <source>
        <dbReference type="EMBL" id="CEJ90632.1"/>
    </source>
</evidence>
<dbReference type="Proteomes" id="UP000039046">
    <property type="component" value="Unassembled WGS sequence"/>
</dbReference>
<reference evidence="2 3" key="1">
    <citation type="journal article" date="2015" name="Genome Announc.">
        <title>Draft Genome Sequence and Gene Annotation of the Entomopathogenic Fungus Verticillium hemipterigenum.</title>
        <authorList>
            <person name="Horn F."/>
            <person name="Habel A."/>
            <person name="Scharf D.H."/>
            <person name="Dworschak J."/>
            <person name="Brakhage A.A."/>
            <person name="Guthke R."/>
            <person name="Hertweck C."/>
            <person name="Linde J."/>
        </authorList>
    </citation>
    <scope>NUCLEOTIDE SEQUENCE [LARGE SCALE GENOMIC DNA]</scope>
</reference>
<keyword evidence="3" id="KW-1185">Reference proteome</keyword>
<gene>
    <name evidence="2" type="ORF">VHEMI06400</name>
</gene>
<proteinExistence type="predicted"/>
<evidence type="ECO:0000313" key="3">
    <source>
        <dbReference type="Proteomes" id="UP000039046"/>
    </source>
</evidence>
<accession>A0A0A1TL22</accession>
<dbReference type="AlphaFoldDB" id="A0A0A1TL22"/>